<dbReference type="AlphaFoldDB" id="A0AAD5WLL6"/>
<accession>A0AAD5WLL6</accession>
<reference evidence="2" key="1">
    <citation type="submission" date="2022-07" db="EMBL/GenBank/DDBJ databases">
        <title>Draft genome sequence of Zalerion maritima ATCC 34329, a (micro)plastics degrading marine fungus.</title>
        <authorList>
            <person name="Paco A."/>
            <person name="Goncalves M.F.M."/>
            <person name="Rocha-Santos T.A.P."/>
            <person name="Alves A."/>
        </authorList>
    </citation>
    <scope>NUCLEOTIDE SEQUENCE</scope>
    <source>
        <strain evidence="2">ATCC 34329</strain>
    </source>
</reference>
<proteinExistence type="predicted"/>
<protein>
    <submittedName>
        <fullName evidence="2">Uncharacterized protein</fullName>
    </submittedName>
</protein>
<organism evidence="2 3">
    <name type="scientific">Zalerion maritima</name>
    <dbReference type="NCBI Taxonomy" id="339359"/>
    <lineage>
        <taxon>Eukaryota</taxon>
        <taxon>Fungi</taxon>
        <taxon>Dikarya</taxon>
        <taxon>Ascomycota</taxon>
        <taxon>Pezizomycotina</taxon>
        <taxon>Sordariomycetes</taxon>
        <taxon>Lulworthiomycetidae</taxon>
        <taxon>Lulworthiales</taxon>
        <taxon>Lulworthiaceae</taxon>
        <taxon>Zalerion</taxon>
    </lineage>
</organism>
<dbReference type="EMBL" id="JAKWBI020001209">
    <property type="protein sequence ID" value="KAJ2891107.1"/>
    <property type="molecule type" value="Genomic_DNA"/>
</dbReference>
<keyword evidence="3" id="KW-1185">Reference proteome</keyword>
<name>A0AAD5WLL6_9PEZI</name>
<comment type="caution">
    <text evidence="2">The sequence shown here is derived from an EMBL/GenBank/DDBJ whole genome shotgun (WGS) entry which is preliminary data.</text>
</comment>
<feature type="compositionally biased region" description="Basic and acidic residues" evidence="1">
    <location>
        <begin position="163"/>
        <end position="173"/>
    </location>
</feature>
<sequence>MGALERQVSEVCSTWFEDRLTAGVGDQQPVRASKRWIHETRKEAGLNQHRNEVVAWMGIGHMVPALLLPWGRRSGDRQPTEKEARENLCSANKLVVDQWKRPSSGLRASLEPVTLRIEGEEIGPPVPSHKHVKHAVIHLGEDQDHPLPLEEIHGQFTSSPGAEQRDSIGEILY</sequence>
<evidence type="ECO:0000313" key="3">
    <source>
        <dbReference type="Proteomes" id="UP001201980"/>
    </source>
</evidence>
<feature type="region of interest" description="Disordered" evidence="1">
    <location>
        <begin position="154"/>
        <end position="173"/>
    </location>
</feature>
<gene>
    <name evidence="2" type="ORF">MKZ38_000916</name>
</gene>
<dbReference type="Proteomes" id="UP001201980">
    <property type="component" value="Unassembled WGS sequence"/>
</dbReference>
<evidence type="ECO:0000313" key="2">
    <source>
        <dbReference type="EMBL" id="KAJ2891107.1"/>
    </source>
</evidence>
<evidence type="ECO:0000256" key="1">
    <source>
        <dbReference type="SAM" id="MobiDB-lite"/>
    </source>
</evidence>